<dbReference type="Gene3D" id="1.10.10.1140">
    <property type="entry name" value="Glutamine-dependent NAD+ synthetase, C-terminal domain"/>
    <property type="match status" value="1"/>
</dbReference>
<evidence type="ECO:0000313" key="6">
    <source>
        <dbReference type="EMBL" id="MBP3059523.1"/>
    </source>
</evidence>
<dbReference type="SUPFAM" id="SSF56317">
    <property type="entry name" value="Carbon-nitrogen hydrolase"/>
    <property type="match status" value="1"/>
</dbReference>
<dbReference type="InterPro" id="IPR041856">
    <property type="entry name" value="NAD+_synth_C"/>
</dbReference>
<reference evidence="6" key="1">
    <citation type="submission" date="2019-10" db="EMBL/GenBank/DDBJ databases">
        <title>Whole Genome Sequencing and Characterization of Texas Phoenix Palm Decline Phytoplasma Belongs to Lethal Yellowing (16SrIV) Group.</title>
        <authorList>
            <person name="Bao M."/>
        </authorList>
    </citation>
    <scope>NUCLEOTIDE SEQUENCE [LARGE SCALE GENOMIC DNA]</scope>
    <source>
        <strain evidence="6">ACPD</strain>
    </source>
</reference>
<keyword evidence="4" id="KW-0067">ATP-binding</keyword>
<comment type="pathway">
    <text evidence="1 4">Cofactor biosynthesis; NAD(+) biosynthesis; NAD(+) from deamido-NAD(+) (L-Gln route): step 1/1.</text>
</comment>
<evidence type="ECO:0000256" key="2">
    <source>
        <dbReference type="ARBA" id="ARBA00007145"/>
    </source>
</evidence>
<proteinExistence type="inferred from homology"/>
<comment type="catalytic activity">
    <reaction evidence="4">
        <text>deamido-NAD(+) + L-glutamine + ATP + H2O = L-glutamate + AMP + diphosphate + NAD(+) + H(+)</text>
        <dbReference type="Rhea" id="RHEA:24384"/>
        <dbReference type="ChEBI" id="CHEBI:15377"/>
        <dbReference type="ChEBI" id="CHEBI:15378"/>
        <dbReference type="ChEBI" id="CHEBI:29985"/>
        <dbReference type="ChEBI" id="CHEBI:30616"/>
        <dbReference type="ChEBI" id="CHEBI:33019"/>
        <dbReference type="ChEBI" id="CHEBI:57540"/>
        <dbReference type="ChEBI" id="CHEBI:58359"/>
        <dbReference type="ChEBI" id="CHEBI:58437"/>
        <dbReference type="ChEBI" id="CHEBI:456215"/>
        <dbReference type="EC" id="6.3.5.1"/>
    </reaction>
</comment>
<protein>
    <recommendedName>
        <fullName evidence="4">Glutamine-dependent NAD(+) synthetase</fullName>
        <ecNumber evidence="4">6.3.5.1</ecNumber>
    </recommendedName>
    <alternativeName>
        <fullName evidence="4">NAD(+) synthase [glutamine-hydrolyzing]</fullName>
    </alternativeName>
</protein>
<evidence type="ECO:0000256" key="3">
    <source>
        <dbReference type="ARBA" id="ARBA00022598"/>
    </source>
</evidence>
<sequence length="578" mass="67154">MYRNGFLKIELSNPDLKVGNPYKNAQSIIKVLNKSESSFVLFSELCLSGYSSGDLFFDTTFLEENLKSLNYIINNNNFKGVYLIGMPFFLEGLILNVAVVIQDKKILGIVPKQTIPNYKEFNEKRWFSSGKIIKSQIIDFLGQKVPIGDILFINKKFDIIFGVEICQDLWNIESPSDLLVLNGAHLIFNLSASTEHIGKVNFRKMAVLNHSRKQVGGYFYTSSGITESITNHIFSSHKIAAVLGNLIGEKNLFDEEKKLIVDVFVDVIKFQRRVDTTFADQKIGKEFNFLKSYYELEEVKNYYFEKPFLTKPFVETPELKENLKLSHIIQVKSLKTKISNIKNSKIVLKLTDRINEFLTLMVVVQSFAMNKESLDNIIVIIEKKYFAEEELFFLIKEFVTELGIKTIINENLFLNKDKEIKCKKIVLESDNLSEIALGKISPKYCNYDYLYNVNLGLPNTLMTELIIFYFEEKIIPINSKLKEIYLKKINEFLTLKILIEDFILFHRLNNNFSKEKIAYLINKTFMLTFEQSLELTEKYIKKFYNSHYKRQQMAPGPKIIENSISFRTELQLPIDFVN</sequence>
<evidence type="ECO:0000256" key="4">
    <source>
        <dbReference type="PIRNR" id="PIRNR006630"/>
    </source>
</evidence>
<dbReference type="PANTHER" id="PTHR23090">
    <property type="entry name" value="NH 3 /GLUTAMINE-DEPENDENT NAD + SYNTHETASE"/>
    <property type="match status" value="1"/>
</dbReference>
<evidence type="ECO:0000259" key="5">
    <source>
        <dbReference type="PROSITE" id="PS50263"/>
    </source>
</evidence>
<dbReference type="InterPro" id="IPR014445">
    <property type="entry name" value="Gln-dep_NAD_synthase"/>
</dbReference>
<gene>
    <name evidence="6" type="ORF">FEF22_001875</name>
</gene>
<evidence type="ECO:0000256" key="1">
    <source>
        <dbReference type="ARBA" id="ARBA00005188"/>
    </source>
</evidence>
<comment type="caution">
    <text evidence="6">The sequence shown here is derived from an EMBL/GenBank/DDBJ whole genome shotgun (WGS) entry which is preliminary data.</text>
</comment>
<keyword evidence="3 4" id="KW-0436">Ligase</keyword>
<dbReference type="RefSeq" id="WP_138108094.1">
    <property type="nucleotide sequence ID" value="NZ_VBRA02000009.1"/>
</dbReference>
<dbReference type="EMBL" id="VBRA02000009">
    <property type="protein sequence ID" value="MBP3059523.1"/>
    <property type="molecule type" value="Genomic_DNA"/>
</dbReference>
<dbReference type="PIRSF" id="PIRSF006630">
    <property type="entry name" value="NADS_GAT"/>
    <property type="match status" value="1"/>
</dbReference>
<comment type="similarity">
    <text evidence="2 4">In the C-terminal section; belongs to the NAD synthetase family.</text>
</comment>
<dbReference type="Proteomes" id="UP001192346">
    <property type="component" value="Unassembled WGS sequence"/>
</dbReference>
<dbReference type="InterPro" id="IPR003010">
    <property type="entry name" value="C-N_Hydrolase"/>
</dbReference>
<keyword evidence="7" id="KW-1185">Reference proteome</keyword>
<organism evidence="6 7">
    <name type="scientific">Texas Phoenix palm phytoplasma</name>
    <dbReference type="NCBI Taxonomy" id="176709"/>
    <lineage>
        <taxon>Bacteria</taxon>
        <taxon>Bacillati</taxon>
        <taxon>Mycoplasmatota</taxon>
        <taxon>Mollicutes</taxon>
        <taxon>Acholeplasmatales</taxon>
        <taxon>Acholeplasmataceae</taxon>
        <taxon>Candidatus Phytoplasma</taxon>
        <taxon>16SrIV (Coconut lethal yellows group)</taxon>
    </lineage>
</organism>
<dbReference type="Gene3D" id="3.60.110.10">
    <property type="entry name" value="Carbon-nitrogen hydrolase"/>
    <property type="match status" value="1"/>
</dbReference>
<name>A0ABS5BIW4_9MOLU</name>
<dbReference type="InterPro" id="IPR003694">
    <property type="entry name" value="NAD_synthase"/>
</dbReference>
<dbReference type="PROSITE" id="PS50263">
    <property type="entry name" value="CN_HYDROLASE"/>
    <property type="match status" value="1"/>
</dbReference>
<keyword evidence="4" id="KW-0520">NAD</keyword>
<dbReference type="EC" id="6.3.5.1" evidence="4"/>
<dbReference type="Pfam" id="PF00795">
    <property type="entry name" value="CN_hydrolase"/>
    <property type="match status" value="1"/>
</dbReference>
<dbReference type="CDD" id="cd07570">
    <property type="entry name" value="GAT_Gln-NAD-synth"/>
    <property type="match status" value="1"/>
</dbReference>
<accession>A0ABS5BIW4</accession>
<feature type="domain" description="CN hydrolase" evidence="5">
    <location>
        <begin position="7"/>
        <end position="267"/>
    </location>
</feature>
<evidence type="ECO:0000313" key="7">
    <source>
        <dbReference type="Proteomes" id="UP001192346"/>
    </source>
</evidence>
<keyword evidence="4" id="KW-0547">Nucleotide-binding</keyword>
<dbReference type="InterPro" id="IPR036526">
    <property type="entry name" value="C-N_Hydrolase_sf"/>
</dbReference>
<dbReference type="PANTHER" id="PTHR23090:SF9">
    <property type="entry name" value="GLUTAMINE-DEPENDENT NAD(+) SYNTHETASE"/>
    <property type="match status" value="1"/>
</dbReference>